<protein>
    <submittedName>
        <fullName evidence="2">C-terminal peptidase (Prc)</fullName>
    </submittedName>
</protein>
<dbReference type="PROSITE" id="PS51257">
    <property type="entry name" value="PROKAR_LIPOPROTEIN"/>
    <property type="match status" value="1"/>
</dbReference>
<dbReference type="Gene3D" id="3.90.226.10">
    <property type="entry name" value="2-enoyl-CoA Hydratase, Chain A, domain 1"/>
    <property type="match status" value="1"/>
</dbReference>
<dbReference type="Proteomes" id="UP000182692">
    <property type="component" value="Unassembled WGS sequence"/>
</dbReference>
<dbReference type="CDD" id="cd06567">
    <property type="entry name" value="Peptidase_S41"/>
    <property type="match status" value="1"/>
</dbReference>
<dbReference type="EMBL" id="FOWR01000025">
    <property type="protein sequence ID" value="SFP81143.1"/>
    <property type="molecule type" value="Genomic_DNA"/>
</dbReference>
<dbReference type="SUPFAM" id="SSF52096">
    <property type="entry name" value="ClpP/crotonase"/>
    <property type="match status" value="1"/>
</dbReference>
<dbReference type="GO" id="GO:0008236">
    <property type="term" value="F:serine-type peptidase activity"/>
    <property type="evidence" value="ECO:0007669"/>
    <property type="project" value="InterPro"/>
</dbReference>
<dbReference type="InterPro" id="IPR005151">
    <property type="entry name" value="Tail-specific_protease"/>
</dbReference>
<dbReference type="RefSeq" id="WP_074927683.1">
    <property type="nucleotide sequence ID" value="NZ_FOWR01000025.1"/>
</dbReference>
<gene>
    <name evidence="2" type="ORF">SAMN03084138_03192</name>
</gene>
<dbReference type="OrthoDB" id="9812068at2"/>
<organism evidence="2 3">
    <name type="scientific">Enterovibrio norvegicus DSM 15893</name>
    <dbReference type="NCBI Taxonomy" id="1121869"/>
    <lineage>
        <taxon>Bacteria</taxon>
        <taxon>Pseudomonadati</taxon>
        <taxon>Pseudomonadota</taxon>
        <taxon>Gammaproteobacteria</taxon>
        <taxon>Vibrionales</taxon>
        <taxon>Vibrionaceae</taxon>
        <taxon>Enterovibrio</taxon>
    </lineage>
</organism>
<feature type="domain" description="Tail specific protease" evidence="1">
    <location>
        <begin position="356"/>
        <end position="552"/>
    </location>
</feature>
<dbReference type="Pfam" id="PF03572">
    <property type="entry name" value="Peptidase_S41"/>
    <property type="match status" value="1"/>
</dbReference>
<dbReference type="GO" id="GO:0004175">
    <property type="term" value="F:endopeptidase activity"/>
    <property type="evidence" value="ECO:0007669"/>
    <property type="project" value="TreeGrafter"/>
</dbReference>
<dbReference type="SMART" id="SM00245">
    <property type="entry name" value="TSPc"/>
    <property type="match status" value="1"/>
</dbReference>
<evidence type="ECO:0000313" key="3">
    <source>
        <dbReference type="Proteomes" id="UP000182692"/>
    </source>
</evidence>
<dbReference type="GO" id="GO:0006508">
    <property type="term" value="P:proteolysis"/>
    <property type="evidence" value="ECO:0007669"/>
    <property type="project" value="InterPro"/>
</dbReference>
<dbReference type="GO" id="GO:0030288">
    <property type="term" value="C:outer membrane-bounded periplasmic space"/>
    <property type="evidence" value="ECO:0007669"/>
    <property type="project" value="TreeGrafter"/>
</dbReference>
<dbReference type="PANTHER" id="PTHR32060">
    <property type="entry name" value="TAIL-SPECIFIC PROTEASE"/>
    <property type="match status" value="1"/>
</dbReference>
<dbReference type="GeneID" id="35870249"/>
<proteinExistence type="predicted"/>
<accession>A0A1I5TDN2</accession>
<dbReference type="InterPro" id="IPR029045">
    <property type="entry name" value="ClpP/crotonase-like_dom_sf"/>
</dbReference>
<dbReference type="PANTHER" id="PTHR32060:SF22">
    <property type="entry name" value="CARBOXYL-TERMINAL-PROCESSING PEPTIDASE 3, CHLOROPLASTIC"/>
    <property type="match status" value="1"/>
</dbReference>
<reference evidence="2 3" key="1">
    <citation type="submission" date="2016-10" db="EMBL/GenBank/DDBJ databases">
        <authorList>
            <person name="de Groot N.N."/>
        </authorList>
    </citation>
    <scope>NUCLEOTIDE SEQUENCE [LARGE SCALE GENOMIC DNA]</scope>
    <source>
        <strain evidence="2 3">DSM 15893</strain>
    </source>
</reference>
<dbReference type="STRING" id="1121869.SAMN03084138_03192"/>
<name>A0A1I5TDN2_9GAMM</name>
<evidence type="ECO:0000259" key="1">
    <source>
        <dbReference type="SMART" id="SM00245"/>
    </source>
</evidence>
<evidence type="ECO:0000313" key="2">
    <source>
        <dbReference type="EMBL" id="SFP81143.1"/>
    </source>
</evidence>
<dbReference type="AlphaFoldDB" id="A0A1I5TDN2"/>
<dbReference type="GO" id="GO:0007165">
    <property type="term" value="P:signal transduction"/>
    <property type="evidence" value="ECO:0007669"/>
    <property type="project" value="TreeGrafter"/>
</dbReference>
<sequence>MKVLFGKTLLGKTVLKPIGVVGVICASLLVGCQSTGGSNTQTESAPKAYVPSRPASAEKGNNIALNAMVKRLILRYYKSSLDTLTPLVNNPESVEQAFSRLLYNLDRLGLVLTDEEKKAFESRYRDLFVYPLNLSPKEAQDFYTEYRAKENLAIDEMKIWLAEKGPDVLKNAPKNALNLISVDDGDLIDDRRAAYLTYKLIAINAFTDSPSDTLRIVEAQLDDHKSQSDRVDFSNIGIFIEALLPQSVTGVRYISEEAYAQTTLPPTPHIGATLVQQPACYSVTSITTKSTLDTGLMPLDCIVGVTKAGKFTAMGTSHINQVQGLLTGKRGETVTLHALRNRGGNITFHDIPVSLQLDAPVDLTDSEDGIHTQGLDLSMLNVDGKRVAYIWMAYFQDGIAEATSDFLDANHPELVVFDLRSNAGGALSELSDLAGLFLGDEDFGSFYDAFGRTQRVSSETSKVLEGNIIVLTDAQTSSGGEMLAAAIQSSPQSAVIGKQTSGTPQVMQFRSLNHIYDLYDEKLGYMSYPVQEFRRLDGSRINEGVLPDIFWESELLKQSPSTLPYKTPADLENDLRDVIRLSGFYQ</sequence>